<sequence length="307" mass="35228">MQIDKARVEPLLLTVLNILDKRMILTHEEKLAKLNMEKGYIGEEQFDQLMNDYLKNDYVVLQDLLLRVKGNSVQIDSLLLTPEVVYLYEIKNYEGDYVMKSGQIHTLTSHEISNPLTQLSRTASLLRQLFQSWNVKITIEAAIVFINPSLILYQADPGEPIIFSAQIKHHFSKISQSQLKSSGLSKRVIMLSEKLVQEHTSEVPFQKQLPQYEYDNLTKGMTCKSCGSFEMKVTQRTVGCSKCEQSVSTEEAILTHIKAFQLLFPDSKLTVTKMTDWFNGAVCRKRIRRTLVAHFERMSSSSGTYYK</sequence>
<feature type="domain" description="NERD" evidence="1">
    <location>
        <begin position="38"/>
        <end position="149"/>
    </location>
</feature>
<dbReference type="OrthoDB" id="2136191at2"/>
<keyword evidence="3" id="KW-1185">Reference proteome</keyword>
<dbReference type="EMBL" id="PVTO01000020">
    <property type="protein sequence ID" value="PRY80954.1"/>
    <property type="molecule type" value="Genomic_DNA"/>
</dbReference>
<dbReference type="InterPro" id="IPR011528">
    <property type="entry name" value="NERD"/>
</dbReference>
<evidence type="ECO:0000259" key="1">
    <source>
        <dbReference type="PROSITE" id="PS50965"/>
    </source>
</evidence>
<dbReference type="RefSeq" id="WP_106194755.1">
    <property type="nucleotide sequence ID" value="NZ_PVTO01000020.1"/>
</dbReference>
<dbReference type="Proteomes" id="UP000238205">
    <property type="component" value="Unassembled WGS sequence"/>
</dbReference>
<gene>
    <name evidence="2" type="ORF">CLV38_12014</name>
</gene>
<proteinExistence type="predicted"/>
<organism evidence="2 3">
    <name type="scientific">Alkalibacterium olivapovliticus</name>
    <dbReference type="NCBI Taxonomy" id="99907"/>
    <lineage>
        <taxon>Bacteria</taxon>
        <taxon>Bacillati</taxon>
        <taxon>Bacillota</taxon>
        <taxon>Bacilli</taxon>
        <taxon>Lactobacillales</taxon>
        <taxon>Carnobacteriaceae</taxon>
        <taxon>Alkalibacterium</taxon>
    </lineage>
</organism>
<dbReference type="Pfam" id="PF08378">
    <property type="entry name" value="NERD"/>
    <property type="match status" value="1"/>
</dbReference>
<comment type="caution">
    <text evidence="2">The sequence shown here is derived from an EMBL/GenBank/DDBJ whole genome shotgun (WGS) entry which is preliminary data.</text>
</comment>
<accession>A0A2T0W5X4</accession>
<dbReference type="AlphaFoldDB" id="A0A2T0W5X4"/>
<reference evidence="2 3" key="1">
    <citation type="submission" date="2018-03" db="EMBL/GenBank/DDBJ databases">
        <title>Genomic Encyclopedia of Archaeal and Bacterial Type Strains, Phase II (KMG-II): from individual species to whole genera.</title>
        <authorList>
            <person name="Goeker M."/>
        </authorList>
    </citation>
    <scope>NUCLEOTIDE SEQUENCE [LARGE SCALE GENOMIC DNA]</scope>
    <source>
        <strain evidence="2 3">DSM 13175</strain>
    </source>
</reference>
<name>A0A2T0W5X4_9LACT</name>
<protein>
    <submittedName>
        <fullName evidence="2">Nuclease-like protein</fullName>
    </submittedName>
</protein>
<evidence type="ECO:0000313" key="2">
    <source>
        <dbReference type="EMBL" id="PRY80954.1"/>
    </source>
</evidence>
<dbReference type="PROSITE" id="PS50965">
    <property type="entry name" value="NERD"/>
    <property type="match status" value="1"/>
</dbReference>
<evidence type="ECO:0000313" key="3">
    <source>
        <dbReference type="Proteomes" id="UP000238205"/>
    </source>
</evidence>